<dbReference type="Pfam" id="PF12796">
    <property type="entry name" value="Ank_2"/>
    <property type="match status" value="2"/>
</dbReference>
<feature type="repeat" description="ANK" evidence="3">
    <location>
        <begin position="74"/>
        <end position="107"/>
    </location>
</feature>
<dbReference type="AlphaFoldDB" id="A0A3N2PRC8"/>
<dbReference type="PROSITE" id="PS50297">
    <property type="entry name" value="ANK_REP_REGION"/>
    <property type="match status" value="2"/>
</dbReference>
<dbReference type="STRING" id="1314773.A0A3N2PRC8"/>
<dbReference type="PROSITE" id="PS50088">
    <property type="entry name" value="ANK_REPEAT"/>
    <property type="match status" value="2"/>
</dbReference>
<keyword evidence="5" id="KW-1185">Reference proteome</keyword>
<evidence type="ECO:0000256" key="3">
    <source>
        <dbReference type="PROSITE-ProRule" id="PRU00023"/>
    </source>
</evidence>
<reference evidence="4 5" key="1">
    <citation type="journal article" date="2018" name="Mol. Ecol.">
        <title>The obligate alkalophilic soda-lake fungus Sodiomyces alkalinus has shifted to a protein diet.</title>
        <authorList>
            <person name="Grum-Grzhimaylo A.A."/>
            <person name="Falkoski D.L."/>
            <person name="van den Heuvel J."/>
            <person name="Valero-Jimenez C.A."/>
            <person name="Min B."/>
            <person name="Choi I.G."/>
            <person name="Lipzen A."/>
            <person name="Daum C.G."/>
            <person name="Aanen D.K."/>
            <person name="Tsang A."/>
            <person name="Henrissat B."/>
            <person name="Bilanenko E.N."/>
            <person name="de Vries R.P."/>
            <person name="van Kan J.A.L."/>
            <person name="Grigoriev I.V."/>
            <person name="Debets A.J.M."/>
        </authorList>
    </citation>
    <scope>NUCLEOTIDE SEQUENCE [LARGE SCALE GENOMIC DNA]</scope>
    <source>
        <strain evidence="4 5">F11</strain>
    </source>
</reference>
<dbReference type="EMBL" id="ML119058">
    <property type="protein sequence ID" value="ROT37038.1"/>
    <property type="molecule type" value="Genomic_DNA"/>
</dbReference>
<sequence length="222" mass="24291">MDTERQEPFALHVAARDGKVSLFESLLKAESKLASRKDEDGRLAVHWAVSSNNPEMVQMLSQQRDFDPDVQDDMGWTPLMIAVSLRDGDAIAELLLRAGADCNVKNFNGQNALHFVASRNNLDMAKTLLGQDPPASARVRDKRGQYAIHRAAAIGSVPMVSLLLKHRSPLNATDDSGYTPLHHAVAEGHGKSLLNSSLGSRLIYARGCRRYCGGFNQGRRGS</sequence>
<feature type="repeat" description="ANK" evidence="3">
    <location>
        <begin position="143"/>
        <end position="175"/>
    </location>
</feature>
<dbReference type="InterPro" id="IPR050776">
    <property type="entry name" value="Ank_Repeat/CDKN_Inhibitor"/>
</dbReference>
<dbReference type="InterPro" id="IPR036770">
    <property type="entry name" value="Ankyrin_rpt-contain_sf"/>
</dbReference>
<evidence type="ECO:0000256" key="1">
    <source>
        <dbReference type="ARBA" id="ARBA00022737"/>
    </source>
</evidence>
<gene>
    <name evidence="4" type="ORF">SODALDRAFT_213770</name>
</gene>
<dbReference type="PANTHER" id="PTHR24201">
    <property type="entry name" value="ANK_REP_REGION DOMAIN-CONTAINING PROTEIN"/>
    <property type="match status" value="1"/>
</dbReference>
<keyword evidence="4" id="KW-0647">Proteasome</keyword>
<keyword evidence="1" id="KW-0677">Repeat</keyword>
<proteinExistence type="predicted"/>
<evidence type="ECO:0000256" key="2">
    <source>
        <dbReference type="ARBA" id="ARBA00023043"/>
    </source>
</evidence>
<keyword evidence="2 3" id="KW-0040">ANK repeat</keyword>
<organism evidence="4 5">
    <name type="scientific">Sodiomyces alkalinus (strain CBS 110278 / VKM F-3762 / F11)</name>
    <name type="common">Alkaliphilic filamentous fungus</name>
    <dbReference type="NCBI Taxonomy" id="1314773"/>
    <lineage>
        <taxon>Eukaryota</taxon>
        <taxon>Fungi</taxon>
        <taxon>Dikarya</taxon>
        <taxon>Ascomycota</taxon>
        <taxon>Pezizomycotina</taxon>
        <taxon>Sordariomycetes</taxon>
        <taxon>Hypocreomycetidae</taxon>
        <taxon>Glomerellales</taxon>
        <taxon>Plectosphaerellaceae</taxon>
        <taxon>Sodiomyces</taxon>
    </lineage>
</organism>
<dbReference type="PANTHER" id="PTHR24201:SF16">
    <property type="entry name" value="ANKYRIN-1-LIKE-RELATED"/>
    <property type="match status" value="1"/>
</dbReference>
<dbReference type="SUPFAM" id="SSF48403">
    <property type="entry name" value="Ankyrin repeat"/>
    <property type="match status" value="1"/>
</dbReference>
<evidence type="ECO:0000313" key="4">
    <source>
        <dbReference type="EMBL" id="ROT37038.1"/>
    </source>
</evidence>
<dbReference type="Gene3D" id="1.25.40.20">
    <property type="entry name" value="Ankyrin repeat-containing domain"/>
    <property type="match status" value="1"/>
</dbReference>
<evidence type="ECO:0000313" key="5">
    <source>
        <dbReference type="Proteomes" id="UP000272025"/>
    </source>
</evidence>
<dbReference type="GO" id="GO:0005634">
    <property type="term" value="C:nucleus"/>
    <property type="evidence" value="ECO:0007669"/>
    <property type="project" value="TreeGrafter"/>
</dbReference>
<dbReference type="GeneID" id="39575773"/>
<dbReference type="OrthoDB" id="539213at2759"/>
<dbReference type="SMART" id="SM00248">
    <property type="entry name" value="ANK"/>
    <property type="match status" value="6"/>
</dbReference>
<dbReference type="GO" id="GO:0000502">
    <property type="term" value="C:proteasome complex"/>
    <property type="evidence" value="ECO:0007669"/>
    <property type="project" value="UniProtKB-KW"/>
</dbReference>
<protein>
    <submittedName>
        <fullName evidence="4">Putative proteasome regulatory protein</fullName>
    </submittedName>
</protein>
<dbReference type="Proteomes" id="UP000272025">
    <property type="component" value="Unassembled WGS sequence"/>
</dbReference>
<dbReference type="InterPro" id="IPR002110">
    <property type="entry name" value="Ankyrin_rpt"/>
</dbReference>
<name>A0A3N2PRC8_SODAK</name>
<accession>A0A3N2PRC8</accession>
<dbReference type="RefSeq" id="XP_028464844.1">
    <property type="nucleotide sequence ID" value="XM_028607295.1"/>
</dbReference>